<organism evidence="2 3">
    <name type="scientific">Fluctibacter halophilus</name>
    <dbReference type="NCBI Taxonomy" id="226011"/>
    <lineage>
        <taxon>Bacteria</taxon>
        <taxon>Pseudomonadati</taxon>
        <taxon>Pseudomonadota</taxon>
        <taxon>Gammaproteobacteria</taxon>
        <taxon>Alteromonadales</taxon>
        <taxon>Alteromonadaceae</taxon>
        <taxon>Fluctibacter</taxon>
    </lineage>
</organism>
<evidence type="ECO:0008006" key="4">
    <source>
        <dbReference type="Google" id="ProtNLM"/>
    </source>
</evidence>
<accession>A0ABS8GCB3</accession>
<sequence length="298" mass="33589">MVFRRCVLVYLMSLLFAVPWAQGAAKRLLVGVYQDHIQTIQSLPGTPCPSLQQTAQTNNQMLLEYAILCHVLTDTQDDSSEVTLQLVPFPVEDRLVRMLRAQRIDVSGFGVWRSQLQSNDVPLGPPLLREGEFSKGLYTRERDVEAYSSLLPAQWSSLLAVVNHNWQYDWQALGCAGFQRKHVDRYGQMFELIARGRADVVPLSFGNQPDMVKREYGVTLYPVEGVKLVFPSSTHYAISPGSAHRVWLTQRIEQGLADLRRDGTLQRLYQRAGILNAQTNDWTALCPADETNPASVTL</sequence>
<dbReference type="Gene3D" id="3.40.190.10">
    <property type="entry name" value="Periplasmic binding protein-like II"/>
    <property type="match status" value="2"/>
</dbReference>
<proteinExistence type="predicted"/>
<dbReference type="EMBL" id="JAJEWP010000007">
    <property type="protein sequence ID" value="MCC2618143.1"/>
    <property type="molecule type" value="Genomic_DNA"/>
</dbReference>
<evidence type="ECO:0000313" key="2">
    <source>
        <dbReference type="EMBL" id="MCC2618143.1"/>
    </source>
</evidence>
<dbReference type="SUPFAM" id="SSF53850">
    <property type="entry name" value="Periplasmic binding protein-like II"/>
    <property type="match status" value="1"/>
</dbReference>
<evidence type="ECO:0000313" key="3">
    <source>
        <dbReference type="Proteomes" id="UP001520878"/>
    </source>
</evidence>
<name>A0ABS8GCB3_9ALTE</name>
<comment type="caution">
    <text evidence="2">The sequence shown here is derived from an EMBL/GenBank/DDBJ whole genome shotgun (WGS) entry which is preliminary data.</text>
</comment>
<evidence type="ECO:0000256" key="1">
    <source>
        <dbReference type="SAM" id="SignalP"/>
    </source>
</evidence>
<keyword evidence="1" id="KW-0732">Signal</keyword>
<feature type="chain" id="PRO_5045483100" description="Bacterial extracellular solute-binding proteins, family 3" evidence="1">
    <location>
        <begin position="24"/>
        <end position="298"/>
    </location>
</feature>
<feature type="signal peptide" evidence="1">
    <location>
        <begin position="1"/>
        <end position="23"/>
    </location>
</feature>
<dbReference type="RefSeq" id="WP_229162742.1">
    <property type="nucleotide sequence ID" value="NZ_JAJEWP010000007.1"/>
</dbReference>
<keyword evidence="3" id="KW-1185">Reference proteome</keyword>
<protein>
    <recommendedName>
        <fullName evidence="4">Bacterial extracellular solute-binding proteins, family 3</fullName>
    </recommendedName>
</protein>
<reference evidence="2 3" key="1">
    <citation type="submission" date="2021-10" db="EMBL/GenBank/DDBJ databases">
        <title>Draft genome of Aestuariibacter halophilus JC2043.</title>
        <authorList>
            <person name="Emsley S.A."/>
            <person name="Pfannmuller K.M."/>
            <person name="Ushijima B."/>
            <person name="Saw J.H."/>
            <person name="Videau P."/>
        </authorList>
    </citation>
    <scope>NUCLEOTIDE SEQUENCE [LARGE SCALE GENOMIC DNA]</scope>
    <source>
        <strain evidence="2 3">JC2043</strain>
    </source>
</reference>
<gene>
    <name evidence="2" type="ORF">LJ739_17945</name>
</gene>
<dbReference type="Proteomes" id="UP001520878">
    <property type="component" value="Unassembled WGS sequence"/>
</dbReference>